<evidence type="ECO:0000313" key="3">
    <source>
        <dbReference type="Proteomes" id="UP000053647"/>
    </source>
</evidence>
<dbReference type="OrthoDB" id="3237291at2759"/>
<dbReference type="HOGENOM" id="CLU_1566651_0_0_1"/>
<keyword evidence="3" id="KW-1185">Reference proteome</keyword>
<proteinExistence type="predicted"/>
<name>A0A0C9TPG3_PAXIN</name>
<reference evidence="2 3" key="1">
    <citation type="submission" date="2014-06" db="EMBL/GenBank/DDBJ databases">
        <authorList>
            <consortium name="DOE Joint Genome Institute"/>
            <person name="Kuo A."/>
            <person name="Kohler A."/>
            <person name="Nagy L.G."/>
            <person name="Floudas D."/>
            <person name="Copeland A."/>
            <person name="Barry K.W."/>
            <person name="Cichocki N."/>
            <person name="Veneault-Fourrey C."/>
            <person name="LaButti K."/>
            <person name="Lindquist E.A."/>
            <person name="Lipzen A."/>
            <person name="Lundell T."/>
            <person name="Morin E."/>
            <person name="Murat C."/>
            <person name="Sun H."/>
            <person name="Tunlid A."/>
            <person name="Henrissat B."/>
            <person name="Grigoriev I.V."/>
            <person name="Hibbett D.S."/>
            <person name="Martin F."/>
            <person name="Nordberg H.P."/>
            <person name="Cantor M.N."/>
            <person name="Hua S.X."/>
        </authorList>
    </citation>
    <scope>NUCLEOTIDE SEQUENCE [LARGE SCALE GENOMIC DNA]</scope>
    <source>
        <strain evidence="2 3">ATCC 200175</strain>
    </source>
</reference>
<gene>
    <name evidence="2" type="ORF">PAXINDRAFT_41422</name>
</gene>
<sequence>ATSKMQTSPVNLKERIAALQQRHVSPTLHQSAQTASRSIPVSGTGALRDKIAKFEEKGGVPVPRGSFAMGAPQLAENAPAKKRGELYGNRMQGLGRPSGPPISRAGSPAPVPTTGESLAPRKRCVSTGGALSSAPPSFTTDEPVPALPSNLSGFAPRRNSVAVDSGPGRRV</sequence>
<feature type="compositionally biased region" description="Polar residues" evidence="1">
    <location>
        <begin position="24"/>
        <end position="41"/>
    </location>
</feature>
<feature type="non-terminal residue" evidence="2">
    <location>
        <position position="1"/>
    </location>
</feature>
<evidence type="ECO:0000256" key="1">
    <source>
        <dbReference type="SAM" id="MobiDB-lite"/>
    </source>
</evidence>
<protein>
    <submittedName>
        <fullName evidence="2">Uncharacterized protein</fullName>
    </submittedName>
</protein>
<dbReference type="AlphaFoldDB" id="A0A0C9TPG3"/>
<organism evidence="2 3">
    <name type="scientific">Paxillus involutus ATCC 200175</name>
    <dbReference type="NCBI Taxonomy" id="664439"/>
    <lineage>
        <taxon>Eukaryota</taxon>
        <taxon>Fungi</taxon>
        <taxon>Dikarya</taxon>
        <taxon>Basidiomycota</taxon>
        <taxon>Agaricomycotina</taxon>
        <taxon>Agaricomycetes</taxon>
        <taxon>Agaricomycetidae</taxon>
        <taxon>Boletales</taxon>
        <taxon>Paxilineae</taxon>
        <taxon>Paxillaceae</taxon>
        <taxon>Paxillus</taxon>
    </lineage>
</organism>
<feature type="non-terminal residue" evidence="2">
    <location>
        <position position="171"/>
    </location>
</feature>
<accession>A0A0C9TPG3</accession>
<feature type="region of interest" description="Disordered" evidence="1">
    <location>
        <begin position="57"/>
        <end position="171"/>
    </location>
</feature>
<dbReference type="EMBL" id="KN819509">
    <property type="protein sequence ID" value="KIJ09081.1"/>
    <property type="molecule type" value="Genomic_DNA"/>
</dbReference>
<evidence type="ECO:0000313" key="2">
    <source>
        <dbReference type="EMBL" id="KIJ09081.1"/>
    </source>
</evidence>
<feature type="region of interest" description="Disordered" evidence="1">
    <location>
        <begin position="24"/>
        <end position="43"/>
    </location>
</feature>
<reference evidence="3" key="2">
    <citation type="submission" date="2015-01" db="EMBL/GenBank/DDBJ databases">
        <title>Evolutionary Origins and Diversification of the Mycorrhizal Mutualists.</title>
        <authorList>
            <consortium name="DOE Joint Genome Institute"/>
            <consortium name="Mycorrhizal Genomics Consortium"/>
            <person name="Kohler A."/>
            <person name="Kuo A."/>
            <person name="Nagy L.G."/>
            <person name="Floudas D."/>
            <person name="Copeland A."/>
            <person name="Barry K.W."/>
            <person name="Cichocki N."/>
            <person name="Veneault-Fourrey C."/>
            <person name="LaButti K."/>
            <person name="Lindquist E.A."/>
            <person name="Lipzen A."/>
            <person name="Lundell T."/>
            <person name="Morin E."/>
            <person name="Murat C."/>
            <person name="Riley R."/>
            <person name="Ohm R."/>
            <person name="Sun H."/>
            <person name="Tunlid A."/>
            <person name="Henrissat B."/>
            <person name="Grigoriev I.V."/>
            <person name="Hibbett D.S."/>
            <person name="Martin F."/>
        </authorList>
    </citation>
    <scope>NUCLEOTIDE SEQUENCE [LARGE SCALE GENOMIC DNA]</scope>
    <source>
        <strain evidence="3">ATCC 200175</strain>
    </source>
</reference>
<dbReference type="Proteomes" id="UP000053647">
    <property type="component" value="Unassembled WGS sequence"/>
</dbReference>